<evidence type="ECO:0000259" key="5">
    <source>
        <dbReference type="PROSITE" id="PS50097"/>
    </source>
</evidence>
<dbReference type="InterPro" id="IPR043454">
    <property type="entry name" value="NPH3/RPT2-like"/>
</dbReference>
<evidence type="ECO:0000256" key="2">
    <source>
        <dbReference type="ARBA" id="ARBA00022786"/>
    </source>
</evidence>
<accession>A0AAD8K0X0</accession>
<evidence type="ECO:0000256" key="4">
    <source>
        <dbReference type="SAM" id="Coils"/>
    </source>
</evidence>
<comment type="pathway">
    <text evidence="1">Protein modification; protein ubiquitination.</text>
</comment>
<dbReference type="InterPro" id="IPR000210">
    <property type="entry name" value="BTB/POZ_dom"/>
</dbReference>
<protein>
    <recommendedName>
        <fullName evidence="9">Phototropic-responsive NPH3 family protein</fullName>
    </recommendedName>
</protein>
<name>A0AAD8K0X0_TARER</name>
<evidence type="ECO:0000313" key="7">
    <source>
        <dbReference type="EMBL" id="KAK1413393.1"/>
    </source>
</evidence>
<evidence type="ECO:0000256" key="1">
    <source>
        <dbReference type="ARBA" id="ARBA00004906"/>
    </source>
</evidence>
<evidence type="ECO:0008006" key="9">
    <source>
        <dbReference type="Google" id="ProtNLM"/>
    </source>
</evidence>
<dbReference type="PROSITE" id="PS50097">
    <property type="entry name" value="BTB"/>
    <property type="match status" value="1"/>
</dbReference>
<dbReference type="PROSITE" id="PS51649">
    <property type="entry name" value="NPH3"/>
    <property type="match status" value="1"/>
</dbReference>
<dbReference type="SMART" id="SM00225">
    <property type="entry name" value="BTB"/>
    <property type="match status" value="1"/>
</dbReference>
<reference evidence="7" key="1">
    <citation type="journal article" date="2023" name="bioRxiv">
        <title>Improved chromosome-level genome assembly for marigold (Tagetes erecta).</title>
        <authorList>
            <person name="Jiang F."/>
            <person name="Yuan L."/>
            <person name="Wang S."/>
            <person name="Wang H."/>
            <person name="Xu D."/>
            <person name="Wang A."/>
            <person name="Fan W."/>
        </authorList>
    </citation>
    <scope>NUCLEOTIDE SEQUENCE</scope>
    <source>
        <strain evidence="7">WSJ</strain>
        <tissue evidence="7">Leaf</tissue>
    </source>
</reference>
<organism evidence="7 8">
    <name type="scientific">Tagetes erecta</name>
    <name type="common">African marigold</name>
    <dbReference type="NCBI Taxonomy" id="13708"/>
    <lineage>
        <taxon>Eukaryota</taxon>
        <taxon>Viridiplantae</taxon>
        <taxon>Streptophyta</taxon>
        <taxon>Embryophyta</taxon>
        <taxon>Tracheophyta</taxon>
        <taxon>Spermatophyta</taxon>
        <taxon>Magnoliopsida</taxon>
        <taxon>eudicotyledons</taxon>
        <taxon>Gunneridae</taxon>
        <taxon>Pentapetalae</taxon>
        <taxon>asterids</taxon>
        <taxon>campanulids</taxon>
        <taxon>Asterales</taxon>
        <taxon>Asteraceae</taxon>
        <taxon>Asteroideae</taxon>
        <taxon>Heliantheae alliance</taxon>
        <taxon>Tageteae</taxon>
        <taxon>Tagetes</taxon>
    </lineage>
</organism>
<dbReference type="EMBL" id="JAUHHV010000009">
    <property type="protein sequence ID" value="KAK1413393.1"/>
    <property type="molecule type" value="Genomic_DNA"/>
</dbReference>
<dbReference type="InterPro" id="IPR011333">
    <property type="entry name" value="SKP1/BTB/POZ_sf"/>
</dbReference>
<evidence type="ECO:0000259" key="6">
    <source>
        <dbReference type="PROSITE" id="PS51649"/>
    </source>
</evidence>
<dbReference type="Pfam" id="PF03000">
    <property type="entry name" value="NPH3"/>
    <property type="match status" value="1"/>
</dbReference>
<comment type="caution">
    <text evidence="7">The sequence shown here is derived from an EMBL/GenBank/DDBJ whole genome shotgun (WGS) entry which is preliminary data.</text>
</comment>
<dbReference type="Proteomes" id="UP001229421">
    <property type="component" value="Unassembled WGS sequence"/>
</dbReference>
<gene>
    <name evidence="7" type="ORF">QVD17_35165</name>
</gene>
<sequence>MSKYSCSKDVNLTICGISYNLNKDLLSSRSSKLCKMFKENPDENLFHLFRDIPTTPPMFEIIARFCYGLKVDFTPENIIPLSCLACYLGMTDSHSPHNLLNQSLSFFKHKVIKGWNESLRSLMAVDDPVIFQQAIKLGMIDDCVDSIIKKALDNPLLLGKPIKNPVLDDEDDDQGYNGNVHKPNGKRKLIVLDRKSKKLSLATLDLRFYEPIICKMIQCKLGSNYIASNLYQYAKRWVFFEPKETDEETSSSEGDSSNSKRVAIEAIERLLPHDQGILPSALLSEMLQYAMVLDANVSCREGFELRIGRQLDLATVNDLLIPAQGYTKDEKYDSECVRRILKHFYKNFNEHNQTALDTVAELVVGFLREVAKDVDLKKDSFISLADMSLAALEGTPRTSDEIYEAIDIYINKHRYLTESEREEICAVLDCKKMSPEACEHAAQNERLPVRVQVQMLFARQLHLRETITKVVVVSGSEDGSGKSKSTEDEEEGKMMGELEKMNSKVEELEKECLLMRREIQRGCLMKPKTEKGTLWREMKRKLGCISRVSNNNNCYVKLKKMKIDHPK</sequence>
<dbReference type="AlphaFoldDB" id="A0AAD8K0X0"/>
<dbReference type="SUPFAM" id="SSF54695">
    <property type="entry name" value="POZ domain"/>
    <property type="match status" value="1"/>
</dbReference>
<dbReference type="PANTHER" id="PTHR32370">
    <property type="entry name" value="OS12G0117600 PROTEIN"/>
    <property type="match status" value="1"/>
</dbReference>
<feature type="domain" description="NPH3" evidence="6">
    <location>
        <begin position="195"/>
        <end position="462"/>
    </location>
</feature>
<dbReference type="InterPro" id="IPR027356">
    <property type="entry name" value="NPH3_dom"/>
</dbReference>
<feature type="coiled-coil region" evidence="4">
    <location>
        <begin position="491"/>
        <end position="518"/>
    </location>
</feature>
<comment type="similarity">
    <text evidence="3">Belongs to the NPH3 family.</text>
</comment>
<proteinExistence type="inferred from homology"/>
<evidence type="ECO:0000313" key="8">
    <source>
        <dbReference type="Proteomes" id="UP001229421"/>
    </source>
</evidence>
<feature type="domain" description="BTB" evidence="5">
    <location>
        <begin position="8"/>
        <end position="75"/>
    </location>
</feature>
<dbReference type="Gene3D" id="3.30.710.10">
    <property type="entry name" value="Potassium Channel Kv1.1, Chain A"/>
    <property type="match status" value="1"/>
</dbReference>
<keyword evidence="8" id="KW-1185">Reference proteome</keyword>
<keyword evidence="2" id="KW-0833">Ubl conjugation pathway</keyword>
<keyword evidence="4" id="KW-0175">Coiled coil</keyword>
<evidence type="ECO:0000256" key="3">
    <source>
        <dbReference type="PROSITE-ProRule" id="PRU00982"/>
    </source>
</evidence>